<feature type="repeat" description="WD" evidence="7">
    <location>
        <begin position="225"/>
        <end position="267"/>
    </location>
</feature>
<evidence type="ECO:0000256" key="7">
    <source>
        <dbReference type="PROSITE-ProRule" id="PRU00221"/>
    </source>
</evidence>
<feature type="repeat" description="WD" evidence="7">
    <location>
        <begin position="271"/>
        <end position="307"/>
    </location>
</feature>
<comment type="caution">
    <text evidence="10">The sequence shown here is derived from an EMBL/GenBank/DDBJ whole genome shotgun (WGS) entry which is preliminary data.</text>
</comment>
<reference evidence="10 11" key="1">
    <citation type="journal article" date="2014" name="Mol. Plant">
        <title>Chromosome Scale Genome Assembly and Transcriptome Profiling of Nannochloropsis gaditana in Nitrogen Depletion.</title>
        <authorList>
            <person name="Corteggiani Carpinelli E."/>
            <person name="Telatin A."/>
            <person name="Vitulo N."/>
            <person name="Forcato C."/>
            <person name="D'Angelo M."/>
            <person name="Schiavon R."/>
            <person name="Vezzi A."/>
            <person name="Giacometti G.M."/>
            <person name="Morosinotto T."/>
            <person name="Valle G."/>
        </authorList>
    </citation>
    <scope>NUCLEOTIDE SEQUENCE [LARGE SCALE GENOMIC DNA]</scope>
    <source>
        <strain evidence="10 11">B-31</strain>
    </source>
</reference>
<dbReference type="InterPro" id="IPR036322">
    <property type="entry name" value="WD40_repeat_dom_sf"/>
</dbReference>
<feature type="repeat" description="WD" evidence="7">
    <location>
        <begin position="372"/>
        <end position="414"/>
    </location>
</feature>
<dbReference type="InterPro" id="IPR019775">
    <property type="entry name" value="WD40_repeat_CS"/>
</dbReference>
<dbReference type="FunFam" id="2.130.10.10:FF:000512">
    <property type="entry name" value="WD-40 repeat-containing protein MSI1"/>
    <property type="match status" value="1"/>
</dbReference>
<dbReference type="Proteomes" id="UP000019335">
    <property type="component" value="Unassembled WGS sequence"/>
</dbReference>
<dbReference type="Pfam" id="PF00400">
    <property type="entry name" value="WD40"/>
    <property type="match status" value="5"/>
</dbReference>
<dbReference type="InterPro" id="IPR022052">
    <property type="entry name" value="Histone-bd_RBBP4-like_N"/>
</dbReference>
<evidence type="ECO:0000256" key="6">
    <source>
        <dbReference type="ARBA" id="ARBA00023242"/>
    </source>
</evidence>
<keyword evidence="11" id="KW-1185">Reference proteome</keyword>
<feature type="compositionally biased region" description="Polar residues" evidence="8">
    <location>
        <begin position="522"/>
        <end position="532"/>
    </location>
</feature>
<dbReference type="AlphaFoldDB" id="W7T3G5"/>
<dbReference type="GO" id="GO:0006325">
    <property type="term" value="P:chromatin organization"/>
    <property type="evidence" value="ECO:0007669"/>
    <property type="project" value="UniProtKB-KW"/>
</dbReference>
<evidence type="ECO:0000256" key="3">
    <source>
        <dbReference type="ARBA" id="ARBA00022574"/>
    </source>
</evidence>
<accession>W7T3G5</accession>
<dbReference type="InterPro" id="IPR020472">
    <property type="entry name" value="WD40_PAC1"/>
</dbReference>
<dbReference type="InterPro" id="IPR015943">
    <property type="entry name" value="WD40/YVTN_repeat-like_dom_sf"/>
</dbReference>
<dbReference type="PRINTS" id="PR00320">
    <property type="entry name" value="GPROTEINBRPT"/>
</dbReference>
<dbReference type="EMBL" id="AZIL01002468">
    <property type="protein sequence ID" value="EWM21435.1"/>
    <property type="molecule type" value="Genomic_DNA"/>
</dbReference>
<dbReference type="PANTHER" id="PTHR22850">
    <property type="entry name" value="WD40 REPEAT FAMILY"/>
    <property type="match status" value="1"/>
</dbReference>
<feature type="domain" description="Histone-binding protein RBBP4-like N-terminal" evidence="9">
    <location>
        <begin position="22"/>
        <end position="92"/>
    </location>
</feature>
<feature type="compositionally biased region" description="Basic and acidic residues" evidence="8">
    <location>
        <begin position="437"/>
        <end position="456"/>
    </location>
</feature>
<name>W7T3G5_9STRA</name>
<feature type="repeat" description="WD" evidence="7">
    <location>
        <begin position="178"/>
        <end position="220"/>
    </location>
</feature>
<dbReference type="GO" id="GO:0005634">
    <property type="term" value="C:nucleus"/>
    <property type="evidence" value="ECO:0007669"/>
    <property type="project" value="UniProtKB-SubCell"/>
</dbReference>
<dbReference type="Gene3D" id="2.130.10.10">
    <property type="entry name" value="YVTN repeat-like/Quinoprotein amine dehydrogenase"/>
    <property type="match status" value="1"/>
</dbReference>
<gene>
    <name evidence="10" type="ORF">Naga_100307g2</name>
</gene>
<dbReference type="InterPro" id="IPR050459">
    <property type="entry name" value="WD_repeat_RBAP46/RBAP48/MSI1"/>
</dbReference>
<evidence type="ECO:0000313" key="11">
    <source>
        <dbReference type="Proteomes" id="UP000019335"/>
    </source>
</evidence>
<dbReference type="SUPFAM" id="SSF50978">
    <property type="entry name" value="WD40 repeat-like"/>
    <property type="match status" value="1"/>
</dbReference>
<feature type="repeat" description="WD" evidence="7">
    <location>
        <begin position="315"/>
        <end position="349"/>
    </location>
</feature>
<comment type="similarity">
    <text evidence="2">Belongs to the WD repeat RBAP46/RBAP48/MSI1 family.</text>
</comment>
<dbReference type="PROSITE" id="PS50082">
    <property type="entry name" value="WD_REPEATS_2"/>
    <property type="match status" value="5"/>
</dbReference>
<protein>
    <submittedName>
        <fullName evidence="10">Retinoblastoma binding protein 4</fullName>
    </submittedName>
</protein>
<keyword evidence="6" id="KW-0539">Nucleus</keyword>
<keyword evidence="5" id="KW-0156">Chromatin regulator</keyword>
<sequence length="532" mass="59221">MAETDAPDQERQDEAQDKMIAEEYKIWKKNSPFLYDLVMTHALEWPSLTVQWLPGVKTAENNPEYATHKLLFGTHTAAGEQNYLIQANVNLPLPDTEIDAKKYEDERGEVGGFGGMNCKVEVKVKIAHEGEVNRARYMPQNPFVVATKGPSADVFVFDITKHPSAPGPNDSFRPEHVCKGHAREGYGLAWSPAAPGQLLSGSDDARVCLWDMTQAGRVVEEVRVFRGHTSVVEDVAWHSAHPHLFGSVSDDKSLALWDVRESGSQPSHARAGAHEDFVNCLSFSPHSDFLFLTGSADRSVRLWDLRSLSAPLHTFEGHEDEVFQVKWAPFHENVFASCGADRRVNVWDIAKIGEEQSQEDAADGPPELLFIHGGHTAKVSDLAWNEEDPWVVASVAEDNILQIWQMADNIYMMEEEEEEMGVGAGAACATRIWRDRGAESREGRREGGREGGRYGKDGLGGVRGDWDSKFVRTHAWHASRGRRGGMRGARGEGRARRARQGGVRRPTVRGIGRETPCLKKWSQGTQTRTKYA</sequence>
<dbReference type="SMART" id="SM00320">
    <property type="entry name" value="WD40"/>
    <property type="match status" value="6"/>
</dbReference>
<evidence type="ECO:0000256" key="2">
    <source>
        <dbReference type="ARBA" id="ARBA00009341"/>
    </source>
</evidence>
<keyword evidence="4" id="KW-0677">Repeat</keyword>
<feature type="region of interest" description="Disordered" evidence="8">
    <location>
        <begin position="437"/>
        <end position="458"/>
    </location>
</feature>
<evidence type="ECO:0000259" key="9">
    <source>
        <dbReference type="Pfam" id="PF12265"/>
    </source>
</evidence>
<evidence type="ECO:0000256" key="8">
    <source>
        <dbReference type="SAM" id="MobiDB-lite"/>
    </source>
</evidence>
<dbReference type="InterPro" id="IPR001680">
    <property type="entry name" value="WD40_rpt"/>
</dbReference>
<proteinExistence type="inferred from homology"/>
<organism evidence="10 11">
    <name type="scientific">Nannochloropsis gaditana</name>
    <dbReference type="NCBI Taxonomy" id="72520"/>
    <lineage>
        <taxon>Eukaryota</taxon>
        <taxon>Sar</taxon>
        <taxon>Stramenopiles</taxon>
        <taxon>Ochrophyta</taxon>
        <taxon>Eustigmatophyceae</taxon>
        <taxon>Eustigmatales</taxon>
        <taxon>Monodopsidaceae</taxon>
        <taxon>Nannochloropsis</taxon>
    </lineage>
</organism>
<dbReference type="Pfam" id="PF12265">
    <property type="entry name" value="CAF1C_H4-bd"/>
    <property type="match status" value="1"/>
</dbReference>
<feature type="region of interest" description="Disordered" evidence="8">
    <location>
        <begin position="477"/>
        <end position="532"/>
    </location>
</feature>
<keyword evidence="3 7" id="KW-0853">WD repeat</keyword>
<evidence type="ECO:0000313" key="10">
    <source>
        <dbReference type="EMBL" id="EWM21435.1"/>
    </source>
</evidence>
<evidence type="ECO:0000256" key="5">
    <source>
        <dbReference type="ARBA" id="ARBA00022853"/>
    </source>
</evidence>
<dbReference type="PROSITE" id="PS00678">
    <property type="entry name" value="WD_REPEATS_1"/>
    <property type="match status" value="1"/>
</dbReference>
<evidence type="ECO:0000256" key="4">
    <source>
        <dbReference type="ARBA" id="ARBA00022737"/>
    </source>
</evidence>
<evidence type="ECO:0000256" key="1">
    <source>
        <dbReference type="ARBA" id="ARBA00004123"/>
    </source>
</evidence>
<dbReference type="PROSITE" id="PS50294">
    <property type="entry name" value="WD_REPEATS_REGION"/>
    <property type="match status" value="3"/>
</dbReference>
<comment type="subcellular location">
    <subcellularLocation>
        <location evidence="1">Nucleus</location>
    </subcellularLocation>
</comment>
<dbReference type="OrthoDB" id="427795at2759"/>